<organism evidence="1 2">
    <name type="scientific">Agrobacterium rosae</name>
    <dbReference type="NCBI Taxonomy" id="1972867"/>
    <lineage>
        <taxon>Bacteria</taxon>
        <taxon>Pseudomonadati</taxon>
        <taxon>Pseudomonadota</taxon>
        <taxon>Alphaproteobacteria</taxon>
        <taxon>Hyphomicrobiales</taxon>
        <taxon>Rhizobiaceae</taxon>
        <taxon>Rhizobium/Agrobacterium group</taxon>
        <taxon>Agrobacterium</taxon>
    </lineage>
</organism>
<gene>
    <name evidence="1" type="ORF">DSM25559_4298</name>
</gene>
<dbReference type="AlphaFoldDB" id="A0A1R3U7B3"/>
<sequence>MFENQARRERFEYLPNHLLIDLLEPEPADLASLLEANQVLLVKTFEDGGETTVRWLFSLSTISLAPRGSQTAAPPRPPRRDLRISSGCRALMSCVSIFQESGTSPGEECSVRRSVPFRVGRARQAKIRIVACDYGLECPTLRFKHASRSFSPMWRTGGATTQTLPDNSWLERSVR</sequence>
<dbReference type="STRING" id="1907666.DSM25559_4298"/>
<evidence type="ECO:0000313" key="2">
    <source>
        <dbReference type="Proteomes" id="UP000187891"/>
    </source>
</evidence>
<reference evidence="2" key="1">
    <citation type="submission" date="2016-10" db="EMBL/GenBank/DDBJ databases">
        <authorList>
            <person name="Wibberg D."/>
        </authorList>
    </citation>
    <scope>NUCLEOTIDE SEQUENCE [LARGE SCALE GENOMIC DNA]</scope>
</reference>
<dbReference type="Proteomes" id="UP000187891">
    <property type="component" value="Unassembled WGS sequence"/>
</dbReference>
<dbReference type="EMBL" id="FMUE01000014">
    <property type="protein sequence ID" value="SCX33936.1"/>
    <property type="molecule type" value="Genomic_DNA"/>
</dbReference>
<protein>
    <submittedName>
        <fullName evidence="1">Uncharacterized protein</fullName>
    </submittedName>
</protein>
<proteinExistence type="predicted"/>
<evidence type="ECO:0000313" key="1">
    <source>
        <dbReference type="EMBL" id="SCX33936.1"/>
    </source>
</evidence>
<accession>A0A1R3U7B3</accession>
<name>A0A1R3U7B3_9HYPH</name>